<dbReference type="AlphaFoldDB" id="A0A4Z1I9K2"/>
<protein>
    <submittedName>
        <fullName evidence="2">Uncharacterized protein</fullName>
    </submittedName>
</protein>
<proteinExistence type="predicted"/>
<dbReference type="Proteomes" id="UP000297527">
    <property type="component" value="Unassembled WGS sequence"/>
</dbReference>
<evidence type="ECO:0000256" key="1">
    <source>
        <dbReference type="SAM" id="MobiDB-lite"/>
    </source>
</evidence>
<organism evidence="2 3">
    <name type="scientific">Botryotinia convoluta</name>
    <dbReference type="NCBI Taxonomy" id="54673"/>
    <lineage>
        <taxon>Eukaryota</taxon>
        <taxon>Fungi</taxon>
        <taxon>Dikarya</taxon>
        <taxon>Ascomycota</taxon>
        <taxon>Pezizomycotina</taxon>
        <taxon>Leotiomycetes</taxon>
        <taxon>Helotiales</taxon>
        <taxon>Sclerotiniaceae</taxon>
        <taxon>Botryotinia</taxon>
    </lineage>
</organism>
<evidence type="ECO:0000313" key="2">
    <source>
        <dbReference type="EMBL" id="TGO57354.1"/>
    </source>
</evidence>
<sequence length="86" mass="9924">MLVESGGMRGSWFFLKSQIEIPDTCVELILRKRIVYKVYPNTLFSELTKSILDLRASSQSISKHANSDRSRRSFSPKQEFKNLKIA</sequence>
<keyword evidence="3" id="KW-1185">Reference proteome</keyword>
<comment type="caution">
    <text evidence="2">The sequence shown here is derived from an EMBL/GenBank/DDBJ whole genome shotgun (WGS) entry which is preliminary data.</text>
</comment>
<feature type="region of interest" description="Disordered" evidence="1">
    <location>
        <begin position="60"/>
        <end position="86"/>
    </location>
</feature>
<name>A0A4Z1I9K2_9HELO</name>
<accession>A0A4Z1I9K2</accession>
<gene>
    <name evidence="2" type="ORF">BCON_0066g00020</name>
</gene>
<evidence type="ECO:0000313" key="3">
    <source>
        <dbReference type="Proteomes" id="UP000297527"/>
    </source>
</evidence>
<reference evidence="2 3" key="1">
    <citation type="submission" date="2017-12" db="EMBL/GenBank/DDBJ databases">
        <title>Comparative genomics of Botrytis spp.</title>
        <authorList>
            <person name="Valero-Jimenez C.A."/>
            <person name="Tapia P."/>
            <person name="Veloso J."/>
            <person name="Silva-Moreno E."/>
            <person name="Staats M."/>
            <person name="Valdes J.H."/>
            <person name="Van Kan J.A.L."/>
        </authorList>
    </citation>
    <scope>NUCLEOTIDE SEQUENCE [LARGE SCALE GENOMIC DNA]</scope>
    <source>
        <strain evidence="2 3">MUCL11595</strain>
    </source>
</reference>
<dbReference type="EMBL" id="PQXN01000066">
    <property type="protein sequence ID" value="TGO57354.1"/>
    <property type="molecule type" value="Genomic_DNA"/>
</dbReference>